<dbReference type="EMBL" id="JAULSN010000001">
    <property type="protein sequence ID" value="KAK3384674.1"/>
    <property type="molecule type" value="Genomic_DNA"/>
</dbReference>
<reference evidence="3" key="2">
    <citation type="submission" date="2023-06" db="EMBL/GenBank/DDBJ databases">
        <authorList>
            <consortium name="Lawrence Berkeley National Laboratory"/>
            <person name="Haridas S."/>
            <person name="Hensen N."/>
            <person name="Bonometti L."/>
            <person name="Westerberg I."/>
            <person name="Brannstrom I.O."/>
            <person name="Guillou S."/>
            <person name="Cros-Aarteil S."/>
            <person name="Calhoun S."/>
            <person name="Kuo A."/>
            <person name="Mondo S."/>
            <person name="Pangilinan J."/>
            <person name="Riley R."/>
            <person name="Labutti K."/>
            <person name="Andreopoulos B."/>
            <person name="Lipzen A."/>
            <person name="Chen C."/>
            <person name="Yanf M."/>
            <person name="Daum C."/>
            <person name="Ng V."/>
            <person name="Clum A."/>
            <person name="Steindorff A."/>
            <person name="Ohm R."/>
            <person name="Martin F."/>
            <person name="Silar P."/>
            <person name="Natvig D."/>
            <person name="Lalanne C."/>
            <person name="Gautier V."/>
            <person name="Ament-Velasquez S.L."/>
            <person name="Kruys A."/>
            <person name="Hutchinson M.I."/>
            <person name="Powell A.J."/>
            <person name="Barry K."/>
            <person name="Miller A.N."/>
            <person name="Grigoriev I.V."/>
            <person name="Debuchy R."/>
            <person name="Gladieux P."/>
            <person name="Thoren M.H."/>
            <person name="Johannesson H."/>
        </authorList>
    </citation>
    <scope>NUCLEOTIDE SEQUENCE</scope>
    <source>
        <strain evidence="3">CBS 958.72</strain>
    </source>
</reference>
<evidence type="ECO:0000313" key="3">
    <source>
        <dbReference type="EMBL" id="KAK3384674.1"/>
    </source>
</evidence>
<evidence type="ECO:0000313" key="4">
    <source>
        <dbReference type="Proteomes" id="UP001287356"/>
    </source>
</evidence>
<evidence type="ECO:0000256" key="2">
    <source>
        <dbReference type="SAM" id="Phobius"/>
    </source>
</evidence>
<name>A0AAE0NNK3_9PEZI</name>
<keyword evidence="2" id="KW-0812">Transmembrane</keyword>
<reference evidence="3" key="1">
    <citation type="journal article" date="2023" name="Mol. Phylogenet. Evol.">
        <title>Genome-scale phylogeny and comparative genomics of the fungal order Sordariales.</title>
        <authorList>
            <person name="Hensen N."/>
            <person name="Bonometti L."/>
            <person name="Westerberg I."/>
            <person name="Brannstrom I.O."/>
            <person name="Guillou S."/>
            <person name="Cros-Aarteil S."/>
            <person name="Calhoun S."/>
            <person name="Haridas S."/>
            <person name="Kuo A."/>
            <person name="Mondo S."/>
            <person name="Pangilinan J."/>
            <person name="Riley R."/>
            <person name="LaButti K."/>
            <person name="Andreopoulos B."/>
            <person name="Lipzen A."/>
            <person name="Chen C."/>
            <person name="Yan M."/>
            <person name="Daum C."/>
            <person name="Ng V."/>
            <person name="Clum A."/>
            <person name="Steindorff A."/>
            <person name="Ohm R.A."/>
            <person name="Martin F."/>
            <person name="Silar P."/>
            <person name="Natvig D.O."/>
            <person name="Lalanne C."/>
            <person name="Gautier V."/>
            <person name="Ament-Velasquez S.L."/>
            <person name="Kruys A."/>
            <person name="Hutchinson M.I."/>
            <person name="Powell A.J."/>
            <person name="Barry K."/>
            <person name="Miller A.N."/>
            <person name="Grigoriev I.V."/>
            <person name="Debuchy R."/>
            <person name="Gladieux P."/>
            <person name="Hiltunen Thoren M."/>
            <person name="Johannesson H."/>
        </authorList>
    </citation>
    <scope>NUCLEOTIDE SEQUENCE</scope>
    <source>
        <strain evidence="3">CBS 958.72</strain>
    </source>
</reference>
<proteinExistence type="predicted"/>
<protein>
    <submittedName>
        <fullName evidence="3">Uncharacterized protein</fullName>
    </submittedName>
</protein>
<keyword evidence="2" id="KW-1133">Transmembrane helix</keyword>
<feature type="transmembrane region" description="Helical" evidence="2">
    <location>
        <begin position="981"/>
        <end position="1003"/>
    </location>
</feature>
<feature type="region of interest" description="Disordered" evidence="1">
    <location>
        <begin position="1247"/>
        <end position="1296"/>
    </location>
</feature>
<dbReference type="Proteomes" id="UP001287356">
    <property type="component" value="Unassembled WGS sequence"/>
</dbReference>
<organism evidence="3 4">
    <name type="scientific">Lasiosphaeria ovina</name>
    <dbReference type="NCBI Taxonomy" id="92902"/>
    <lineage>
        <taxon>Eukaryota</taxon>
        <taxon>Fungi</taxon>
        <taxon>Dikarya</taxon>
        <taxon>Ascomycota</taxon>
        <taxon>Pezizomycotina</taxon>
        <taxon>Sordariomycetes</taxon>
        <taxon>Sordariomycetidae</taxon>
        <taxon>Sordariales</taxon>
        <taxon>Lasiosphaeriaceae</taxon>
        <taxon>Lasiosphaeria</taxon>
    </lineage>
</organism>
<accession>A0AAE0NNK3</accession>
<keyword evidence="2" id="KW-0472">Membrane</keyword>
<comment type="caution">
    <text evidence="3">The sequence shown here is derived from an EMBL/GenBank/DDBJ whole genome shotgun (WGS) entry which is preliminary data.</text>
</comment>
<keyword evidence="4" id="KW-1185">Reference proteome</keyword>
<sequence>MTTNNWMDYNSLEQAMRGQSTLEGFDVLVSYSETQLNNLLKTATAADTTSSISVPEFQTSVAGQWPQPALTVYKIDLELTKPNFAFAGPTNSAEVVLSFVLGGNVFVQNADGKTWSAPTTMPPGLTLSITSQLAAVTGTVDPTAPGSRFVPVPPTTASNGTGVSLAASDTTGAIVIYIPKEKGSGGTVSITGDGTVDPGTTLFLQSLIKGNMEDYFASQPWNYYLAQVNNAAPENSGGKYELQPTSFGFSVSAGNGSTIDNAICMWITVQGGSGRAVLLPGEPCNANFSVQNEPTMPIPTGNGSTASIIFGHDLIESLLFETALKDNNCTSAASADGPNQPGMKMTFKFPSFKVHKDAVNYNHVDTYFGGSTTTIKKVDAINFDIDDYTATMTLNPGLSVLGSSVGTINWTTNPIKVNWTSDVDTYTMGGQGGMWSGDDHTGTTDITFSFNGEGAWVNNTDGNADILNFAWTLPDGFNIDAVPEKKDLNWWDRIWSDWDNGVPSDLKNLKFSLPSLSSVNSINYFLTTNLLLPGHHVFAPDPLQAQTVNDQKGISIPYDVLLTGSVAQNTVSTVALAPHKAGLVTTTKPRVCGVSRTSRRHLIHSIQDTTSPRKWGIKRGSQPVVVAKGTAAKPNRVVNGANANADGAPNGVKNGGFVGPTYPLKPIPHGPVIHHGPVYPHHGPVVGPAKPIKFPHGPVVNPVKPPLNDGIVIGPIGPAKPKWPPTHGPVIPTSPVGPLQSAAAAVVNKKTVADFIGLVANPNGTSILGQLTATIAQPDLELAASQTLDLLEKNGYSFTADELLAVFGTSTAEIDALASPKALQLKSRTRADIEAAAHKKKIEKAKAYQALKLGDPLNPPPFDLKVFAAKYNITDGPDYAKKLQLIVGQADGTITFDGSPKFPDLTTDATTVPYTNTLSWVGDNGSYTAVFKAAPNDQGVFVSSFQGTATPTGGTAVKFAGAQVAAEDDDDWRDVDIIGTVFGAIGTIFGVIGIVAFVISIYWRKEDTTNNVKKEEILDAQHHEMEERMDRMKTVQEVELEDRLKGALEDTKVPWEELQVNVDERTSSALNNALKNYDVGDILKLEDMTKNPTGADYQALRKSASRVLSAEVQNVTKPIVEPLALQMLNPLIKANYETEDEAKKIGQNAMQPTVDDKVAALTTGQESYLDAKMRESIIRKRLELKERMRVQTDLAISQMNDSIGETSKELERNKDALKQVEADLKKDPKDKKSLEMKEDLERDIKRLTDDLKKQNDALEAKQREGADLEESTRIDDEAHKEAERDAAQHLNDLHKD</sequence>
<gene>
    <name evidence="3" type="ORF">B0T24DRAFT_689968</name>
</gene>
<evidence type="ECO:0000256" key="1">
    <source>
        <dbReference type="SAM" id="MobiDB-lite"/>
    </source>
</evidence>